<dbReference type="GO" id="GO:0006508">
    <property type="term" value="P:proteolysis"/>
    <property type="evidence" value="ECO:0007669"/>
    <property type="project" value="UniProtKB-KW"/>
</dbReference>
<evidence type="ECO:0000313" key="7">
    <source>
        <dbReference type="Proteomes" id="UP000289340"/>
    </source>
</evidence>
<dbReference type="SUPFAM" id="SSF51905">
    <property type="entry name" value="FAD/NAD(P)-binding domain"/>
    <property type="match status" value="1"/>
</dbReference>
<dbReference type="InterPro" id="IPR000806">
    <property type="entry name" value="RabGDI"/>
</dbReference>
<feature type="domain" description="Integrase catalytic" evidence="5">
    <location>
        <begin position="460"/>
        <end position="626"/>
    </location>
</feature>
<dbReference type="Pfam" id="PF22936">
    <property type="entry name" value="Pol_BBD"/>
    <property type="match status" value="1"/>
</dbReference>
<dbReference type="PRINTS" id="PR00891">
    <property type="entry name" value="RABGDIREP"/>
</dbReference>
<dbReference type="Gene3D" id="3.30.519.10">
    <property type="entry name" value="Guanine Nucleotide Dissociation Inhibitor, domain 2"/>
    <property type="match status" value="1"/>
</dbReference>
<dbReference type="PRINTS" id="PR00892">
    <property type="entry name" value="RABGDI"/>
</dbReference>
<gene>
    <name evidence="6" type="ORF">D0Y65_048175</name>
</gene>
<dbReference type="GO" id="GO:0003676">
    <property type="term" value="F:nucleic acid binding"/>
    <property type="evidence" value="ECO:0007669"/>
    <property type="project" value="InterPro"/>
</dbReference>
<dbReference type="InterPro" id="IPR057670">
    <property type="entry name" value="SH3_retrovirus"/>
</dbReference>
<dbReference type="EMBL" id="QZWG01000018">
    <property type="protein sequence ID" value="RZB51639.1"/>
    <property type="molecule type" value="Genomic_DNA"/>
</dbReference>
<dbReference type="InterPro" id="IPR036397">
    <property type="entry name" value="RNaseH_sf"/>
</dbReference>
<evidence type="ECO:0000256" key="3">
    <source>
        <dbReference type="PROSITE-ProRule" id="PRU00339"/>
    </source>
</evidence>
<keyword evidence="2" id="KW-0645">Protease</keyword>
<evidence type="ECO:0000256" key="1">
    <source>
        <dbReference type="ARBA" id="ARBA00005593"/>
    </source>
</evidence>
<dbReference type="Pfam" id="PF13976">
    <property type="entry name" value="gag_pre-integrs"/>
    <property type="match status" value="1"/>
</dbReference>
<dbReference type="Gene3D" id="3.30.420.10">
    <property type="entry name" value="Ribonuclease H-like superfamily/Ribonuclease H"/>
    <property type="match status" value="1"/>
</dbReference>
<dbReference type="SUPFAM" id="SSF53098">
    <property type="entry name" value="Ribonuclease H-like"/>
    <property type="match status" value="1"/>
</dbReference>
<dbReference type="Proteomes" id="UP000289340">
    <property type="component" value="Chromosome 18"/>
</dbReference>
<dbReference type="Pfam" id="PF14223">
    <property type="entry name" value="Retrotran_gag_2"/>
    <property type="match status" value="1"/>
</dbReference>
<keyword evidence="7" id="KW-1185">Reference proteome</keyword>
<dbReference type="GO" id="GO:0008233">
    <property type="term" value="F:peptidase activity"/>
    <property type="evidence" value="ECO:0007669"/>
    <property type="project" value="UniProtKB-KW"/>
</dbReference>
<dbReference type="InterPro" id="IPR019734">
    <property type="entry name" value="TPR_rpt"/>
</dbReference>
<dbReference type="InterPro" id="IPR018203">
    <property type="entry name" value="GDP_dissociation_inhibitor"/>
</dbReference>
<dbReference type="Pfam" id="PF25597">
    <property type="entry name" value="SH3_retrovirus"/>
    <property type="match status" value="1"/>
</dbReference>
<dbReference type="InterPro" id="IPR011990">
    <property type="entry name" value="TPR-like_helical_dom_sf"/>
</dbReference>
<dbReference type="PROSITE" id="PS50994">
    <property type="entry name" value="INTEGRASE"/>
    <property type="match status" value="1"/>
</dbReference>
<dbReference type="InterPro" id="IPR001584">
    <property type="entry name" value="Integrase_cat-core"/>
</dbReference>
<keyword evidence="2" id="KW-0378">Hydrolase</keyword>
<dbReference type="PANTHER" id="PTHR42648:SF28">
    <property type="entry name" value="TRANSPOSON-ENCODED PROTEIN WITH RIBONUCLEASE H-LIKE AND RETROVIRUS ZINC FINGER-LIKE DOMAINS"/>
    <property type="match status" value="1"/>
</dbReference>
<dbReference type="InterPro" id="IPR012337">
    <property type="entry name" value="RNaseH-like_sf"/>
</dbReference>
<feature type="region of interest" description="Disordered" evidence="4">
    <location>
        <begin position="219"/>
        <end position="244"/>
    </location>
</feature>
<dbReference type="InterPro" id="IPR025724">
    <property type="entry name" value="GAG-pre-integrase_dom"/>
</dbReference>
<comment type="similarity">
    <text evidence="1">Belongs to the Rab GDI family.</text>
</comment>
<dbReference type="InterPro" id="IPR036188">
    <property type="entry name" value="FAD/NAD-bd_sf"/>
</dbReference>
<dbReference type="Pfam" id="PF00996">
    <property type="entry name" value="GDI"/>
    <property type="match status" value="1"/>
</dbReference>
<dbReference type="InterPro" id="IPR039537">
    <property type="entry name" value="Retrotran_Ty1/copia-like"/>
</dbReference>
<proteinExistence type="inferred from homology"/>
<dbReference type="AlphaFoldDB" id="A0A445FRZ0"/>
<feature type="repeat" description="TPR" evidence="3">
    <location>
        <begin position="141"/>
        <end position="174"/>
    </location>
</feature>
<dbReference type="GO" id="GO:0015031">
    <property type="term" value="P:protein transport"/>
    <property type="evidence" value="ECO:0007669"/>
    <property type="project" value="InterPro"/>
</dbReference>
<dbReference type="GO" id="GO:0005093">
    <property type="term" value="F:Rab GDP-dissociation inhibitor activity"/>
    <property type="evidence" value="ECO:0007669"/>
    <property type="project" value="InterPro"/>
</dbReference>
<comment type="caution">
    <text evidence="6">The sequence shown here is derived from an EMBL/GenBank/DDBJ whole genome shotgun (WGS) entry which is preliminary data.</text>
</comment>
<evidence type="ECO:0000259" key="5">
    <source>
        <dbReference type="PROSITE" id="PS50994"/>
    </source>
</evidence>
<reference evidence="6 7" key="1">
    <citation type="submission" date="2018-09" db="EMBL/GenBank/DDBJ databases">
        <title>A high-quality reference genome of wild soybean provides a powerful tool to mine soybean genomes.</title>
        <authorList>
            <person name="Xie M."/>
            <person name="Chung C.Y.L."/>
            <person name="Li M.-W."/>
            <person name="Wong F.-L."/>
            <person name="Chan T.-F."/>
            <person name="Lam H.-M."/>
        </authorList>
    </citation>
    <scope>NUCLEOTIDE SEQUENCE [LARGE SCALE GENOMIC DNA]</scope>
    <source>
        <strain evidence="7">cv. W05</strain>
        <tissue evidence="6">Hypocotyl of etiolated seedlings</tissue>
    </source>
</reference>
<dbReference type="Pfam" id="PF00665">
    <property type="entry name" value="rve"/>
    <property type="match status" value="1"/>
</dbReference>
<dbReference type="PANTHER" id="PTHR42648">
    <property type="entry name" value="TRANSPOSASE, PUTATIVE-RELATED"/>
    <property type="match status" value="1"/>
</dbReference>
<keyword evidence="3" id="KW-0802">TPR repeat</keyword>
<accession>A0A445FRZ0</accession>
<dbReference type="GO" id="GO:0007264">
    <property type="term" value="P:small GTPase-mediated signal transduction"/>
    <property type="evidence" value="ECO:0007669"/>
    <property type="project" value="InterPro"/>
</dbReference>
<protein>
    <submittedName>
        <fullName evidence="6">Retrovirus-related Pol polyprotein from transposon TNT 1-94</fullName>
    </submittedName>
</protein>
<evidence type="ECO:0000256" key="2">
    <source>
        <dbReference type="ARBA" id="ARBA00022670"/>
    </source>
</evidence>
<sequence>MDEEYDVIVLGMGLKECILSSLLSVDGLKVLDMDMNDYYGGESTSLNLIQLWKRFKGDDQPPPHLGASKDYNIDMNPKFIMANGNLVRVLIHTDVTKYLSFKVMDGSFVFNKGKASKLKLRDVKGALLDTEFAMCEGDDNAKALFCQGQAYMALHDIHVAVESFKKALTMEPNDVKLEEEDKALLLLNSLPKSFEHFKDAILYGKDQDITLEEVQTSIRTKEMQKQQDSKSEDNDCPDKNKKGSLDSVDIVEASEGYESAGVLVASNTKTQTKWIMDSRCSYHCSPRKDYFETLELKPTGVVLLGDNYPCKVQGIGTVRLKMFDNREYLLKNVRYIPELKRNLISINMFDDLGYATRISNGVLKISNGSLIIAKGNKNKSNGLFILEGSTIIGHALVASNTLIDKTKLWHLRLSHVSERGLHELEKQNLLGGDKLDKLEFCDHCVLGKSHRISFGTGIHVSSRPFEYVHSDLWGPSRVKTHGGSSYFLTIIDDFSRRVWLYVLKNKSKAFQKFREWHTLVGNQLGTKLKVLRTNNGLEFVSEQFNEFCREIGIKRHKTVPHTPQQNGLAERMNRTILERVRCMLLSAGLPKTFWGEAANTTTYLINKCPSSALDFKTPMEAWSGEPPNYSGLKVFGSLAFAHVKQGKLDVRAVKCVFIGYPEGVKGYKLWKLEPGETRCIISKDVTFDESRMTMLKAGENEELVTQHDLSNYQLTRDREKMVIKPPKRYGHADIICYALSVVKEIQNSEPKTWREAIESEDN</sequence>
<dbReference type="PROSITE" id="PS50005">
    <property type="entry name" value="TPR"/>
    <property type="match status" value="1"/>
</dbReference>
<evidence type="ECO:0000313" key="6">
    <source>
        <dbReference type="EMBL" id="RZB51639.1"/>
    </source>
</evidence>
<dbReference type="SMART" id="SM00028">
    <property type="entry name" value="TPR"/>
    <property type="match status" value="1"/>
</dbReference>
<dbReference type="GO" id="GO:0015074">
    <property type="term" value="P:DNA integration"/>
    <property type="evidence" value="ECO:0007669"/>
    <property type="project" value="InterPro"/>
</dbReference>
<evidence type="ECO:0000256" key="4">
    <source>
        <dbReference type="SAM" id="MobiDB-lite"/>
    </source>
</evidence>
<dbReference type="InterPro" id="IPR054722">
    <property type="entry name" value="PolX-like_BBD"/>
</dbReference>
<organism evidence="6 7">
    <name type="scientific">Glycine soja</name>
    <name type="common">Wild soybean</name>
    <dbReference type="NCBI Taxonomy" id="3848"/>
    <lineage>
        <taxon>Eukaryota</taxon>
        <taxon>Viridiplantae</taxon>
        <taxon>Streptophyta</taxon>
        <taxon>Embryophyta</taxon>
        <taxon>Tracheophyta</taxon>
        <taxon>Spermatophyta</taxon>
        <taxon>Magnoliopsida</taxon>
        <taxon>eudicotyledons</taxon>
        <taxon>Gunneridae</taxon>
        <taxon>Pentapetalae</taxon>
        <taxon>rosids</taxon>
        <taxon>fabids</taxon>
        <taxon>Fabales</taxon>
        <taxon>Fabaceae</taxon>
        <taxon>Papilionoideae</taxon>
        <taxon>50 kb inversion clade</taxon>
        <taxon>NPAAA clade</taxon>
        <taxon>indigoferoid/millettioid clade</taxon>
        <taxon>Phaseoleae</taxon>
        <taxon>Glycine</taxon>
        <taxon>Glycine subgen. Soja</taxon>
    </lineage>
</organism>
<dbReference type="SUPFAM" id="SSF48452">
    <property type="entry name" value="TPR-like"/>
    <property type="match status" value="1"/>
</dbReference>
<dbReference type="Gene3D" id="3.50.50.60">
    <property type="entry name" value="FAD/NAD(P)-binding domain"/>
    <property type="match status" value="1"/>
</dbReference>
<name>A0A445FRZ0_GLYSO</name>